<comment type="caution">
    <text evidence="1">The sequence shown here is derived from an EMBL/GenBank/DDBJ whole genome shotgun (WGS) entry which is preliminary data.</text>
</comment>
<sequence>MNADNQPILLFDGVCHFCDQAVQFIIRYDKKAKFQFAALQSNTGQELLKKFQLPTTDFNSLVVIKGNNYYTKSSAVLEICKILGGTWQLLYLFKIVPRPIRDLLYDFIARNRYKWFGKKDQCTIPTPEDRKRFLP</sequence>
<proteinExistence type="predicted"/>
<dbReference type="InterPro" id="IPR007263">
    <property type="entry name" value="DCC1-like"/>
</dbReference>
<accession>A0ABW5C203</accession>
<keyword evidence="2" id="KW-1185">Reference proteome</keyword>
<protein>
    <submittedName>
        <fullName evidence="1">Thiol-disulfide oxidoreductase DCC family protein</fullName>
    </submittedName>
</protein>
<reference evidence="2" key="1">
    <citation type="journal article" date="2019" name="Int. J. Syst. Evol. Microbiol.">
        <title>The Global Catalogue of Microorganisms (GCM) 10K type strain sequencing project: providing services to taxonomists for standard genome sequencing and annotation.</title>
        <authorList>
            <consortium name="The Broad Institute Genomics Platform"/>
            <consortium name="The Broad Institute Genome Sequencing Center for Infectious Disease"/>
            <person name="Wu L."/>
            <person name="Ma J."/>
        </authorList>
    </citation>
    <scope>NUCLEOTIDE SEQUENCE [LARGE SCALE GENOMIC DNA]</scope>
    <source>
        <strain evidence="2">CGMCC 1.15474</strain>
    </source>
</reference>
<dbReference type="InterPro" id="IPR052927">
    <property type="entry name" value="DCC_oxidoreductase"/>
</dbReference>
<dbReference type="PANTHER" id="PTHR33639:SF2">
    <property type="entry name" value="DUF393 DOMAIN-CONTAINING PROTEIN"/>
    <property type="match status" value="1"/>
</dbReference>
<dbReference type="RefSeq" id="WP_247345515.1">
    <property type="nucleotide sequence ID" value="NZ_CP095550.1"/>
</dbReference>
<gene>
    <name evidence="1" type="ORF">ACFSKK_19405</name>
</gene>
<evidence type="ECO:0000313" key="2">
    <source>
        <dbReference type="Proteomes" id="UP001597318"/>
    </source>
</evidence>
<dbReference type="PANTHER" id="PTHR33639">
    <property type="entry name" value="THIOL-DISULFIDE OXIDOREDUCTASE DCC"/>
    <property type="match status" value="1"/>
</dbReference>
<organism evidence="1 2">
    <name type="scientific">Metabacillus endolithicus</name>
    <dbReference type="NCBI Taxonomy" id="1535204"/>
    <lineage>
        <taxon>Bacteria</taxon>
        <taxon>Bacillati</taxon>
        <taxon>Bacillota</taxon>
        <taxon>Bacilli</taxon>
        <taxon>Bacillales</taxon>
        <taxon>Bacillaceae</taxon>
        <taxon>Metabacillus</taxon>
    </lineage>
</organism>
<dbReference type="Proteomes" id="UP001597318">
    <property type="component" value="Unassembled WGS sequence"/>
</dbReference>
<dbReference type="Pfam" id="PF04134">
    <property type="entry name" value="DCC1-like"/>
    <property type="match status" value="1"/>
</dbReference>
<evidence type="ECO:0000313" key="1">
    <source>
        <dbReference type="EMBL" id="MFD2215855.1"/>
    </source>
</evidence>
<name>A0ABW5C203_9BACI</name>
<dbReference type="EMBL" id="JBHUIK010000005">
    <property type="protein sequence ID" value="MFD2215855.1"/>
    <property type="molecule type" value="Genomic_DNA"/>
</dbReference>